<accession>A0ACC0A0L5</accession>
<proteinExistence type="predicted"/>
<gene>
    <name evidence="1" type="ORF">M9H77_31496</name>
</gene>
<reference evidence="2" key="1">
    <citation type="journal article" date="2023" name="Nat. Plants">
        <title>Single-cell RNA sequencing provides a high-resolution roadmap for understanding the multicellular compartmentation of specialized metabolism.</title>
        <authorList>
            <person name="Sun S."/>
            <person name="Shen X."/>
            <person name="Li Y."/>
            <person name="Li Y."/>
            <person name="Wang S."/>
            <person name="Li R."/>
            <person name="Zhang H."/>
            <person name="Shen G."/>
            <person name="Guo B."/>
            <person name="Wei J."/>
            <person name="Xu J."/>
            <person name="St-Pierre B."/>
            <person name="Chen S."/>
            <person name="Sun C."/>
        </authorList>
    </citation>
    <scope>NUCLEOTIDE SEQUENCE [LARGE SCALE GENOMIC DNA]</scope>
</reference>
<organism evidence="1 2">
    <name type="scientific">Catharanthus roseus</name>
    <name type="common">Madagascar periwinkle</name>
    <name type="synonym">Vinca rosea</name>
    <dbReference type="NCBI Taxonomy" id="4058"/>
    <lineage>
        <taxon>Eukaryota</taxon>
        <taxon>Viridiplantae</taxon>
        <taxon>Streptophyta</taxon>
        <taxon>Embryophyta</taxon>
        <taxon>Tracheophyta</taxon>
        <taxon>Spermatophyta</taxon>
        <taxon>Magnoliopsida</taxon>
        <taxon>eudicotyledons</taxon>
        <taxon>Gunneridae</taxon>
        <taxon>Pentapetalae</taxon>
        <taxon>asterids</taxon>
        <taxon>lamiids</taxon>
        <taxon>Gentianales</taxon>
        <taxon>Apocynaceae</taxon>
        <taxon>Rauvolfioideae</taxon>
        <taxon>Vinceae</taxon>
        <taxon>Catharanthinae</taxon>
        <taxon>Catharanthus</taxon>
    </lineage>
</organism>
<keyword evidence="2" id="KW-1185">Reference proteome</keyword>
<name>A0ACC0A0L5_CATRO</name>
<dbReference type="EMBL" id="CM044707">
    <property type="protein sequence ID" value="KAI5654309.1"/>
    <property type="molecule type" value="Genomic_DNA"/>
</dbReference>
<comment type="caution">
    <text evidence="1">The sequence shown here is derived from an EMBL/GenBank/DDBJ whole genome shotgun (WGS) entry which is preliminary data.</text>
</comment>
<dbReference type="Proteomes" id="UP001060085">
    <property type="component" value="Linkage Group LG07"/>
</dbReference>
<evidence type="ECO:0000313" key="2">
    <source>
        <dbReference type="Proteomes" id="UP001060085"/>
    </source>
</evidence>
<protein>
    <submittedName>
        <fullName evidence="1">Uncharacterized protein</fullName>
    </submittedName>
</protein>
<sequence length="183" mass="21220">MGEWVHSSVSNLYFVQPQDLSFFLLMMVPYSRTMISKIIKEGRIVPSEVTVKLLQKAIASSQNDKFLIDGFPRNEENRLSYERTIGAEPNIVIFLDCPEEEMVKRVLNRNQGRIDDKNETIIKRIEVFRAVSLPVIDYYSKKGKLYKIDGTGTVDEVFERVSRVFAALKFNKISYDEIQNEKN</sequence>
<evidence type="ECO:0000313" key="1">
    <source>
        <dbReference type="EMBL" id="KAI5654309.1"/>
    </source>
</evidence>